<feature type="domain" description="Amidohydrolase-related" evidence="1">
    <location>
        <begin position="192"/>
        <end position="421"/>
    </location>
</feature>
<keyword evidence="3" id="KW-1185">Reference proteome</keyword>
<accession>A0ABS6KCT1</accession>
<dbReference type="Gene3D" id="3.20.20.140">
    <property type="entry name" value="Metal-dependent hydrolases"/>
    <property type="match status" value="1"/>
</dbReference>
<organism evidence="2 3">
    <name type="scientific">Diplocloster modestus</name>
    <dbReference type="NCBI Taxonomy" id="2850322"/>
    <lineage>
        <taxon>Bacteria</taxon>
        <taxon>Bacillati</taxon>
        <taxon>Bacillota</taxon>
        <taxon>Clostridia</taxon>
        <taxon>Lachnospirales</taxon>
        <taxon>Lachnospiraceae</taxon>
        <taxon>Diplocloster</taxon>
    </lineage>
</organism>
<dbReference type="EMBL" id="JAHQCX010000018">
    <property type="protein sequence ID" value="MBU9728329.1"/>
    <property type="molecule type" value="Genomic_DNA"/>
</dbReference>
<sequence>MDCKKLLEKIEEMPVVDTHEHFDRYSDTFGYNMPRFLYFSCYANTFSGYLPKEWIDILEDPEEDEYRQFQALLEIRAPLKFTQCGFLMEEMARRAGIPLEEENFKAFQSWYAHRNAESVAAMNPQIRAYICNSIGHPMFGGLAGLKGYMKPGMEPDPKIYRVLNITDFHCVTGKEQLNLIGRLADMEILSLQDWERAVEKVIRTFAGLGIVGFKELYLYFRPFQLELPNEARAGQDLERILRGENLSGKDTGTGLMDYMMFKVYEILSEYRMPVAVHTGCTITSAESALHFQDYMKIMNSVPEVNFDLLHLNYPVLESYMTILKSCPNAYGNCTWITSVDREYTKQYMNKVLDNVPIGHTSFFGGDRHCAGEPVGAVLCQTRQILAEGLSEMIEKHYINETNALEIAEMWLYENPKHLYRLTL</sequence>
<comment type="caution">
    <text evidence="2">The sequence shown here is derived from an EMBL/GenBank/DDBJ whole genome shotgun (WGS) entry which is preliminary data.</text>
</comment>
<dbReference type="Proteomes" id="UP001314681">
    <property type="component" value="Unassembled WGS sequence"/>
</dbReference>
<dbReference type="RefSeq" id="WP_158351299.1">
    <property type="nucleotide sequence ID" value="NZ_JAHQCX010000018.1"/>
</dbReference>
<proteinExistence type="predicted"/>
<evidence type="ECO:0000313" key="2">
    <source>
        <dbReference type="EMBL" id="MBU9728329.1"/>
    </source>
</evidence>
<dbReference type="InterPro" id="IPR032466">
    <property type="entry name" value="Metal_Hydrolase"/>
</dbReference>
<reference evidence="2 3" key="1">
    <citation type="submission" date="2021-06" db="EMBL/GenBank/DDBJ databases">
        <title>Description of novel taxa of the family Lachnospiraceae.</title>
        <authorList>
            <person name="Chaplin A.V."/>
            <person name="Sokolova S.R."/>
            <person name="Pikina A.P."/>
            <person name="Korzhanova M."/>
            <person name="Belova V."/>
            <person name="Korostin D."/>
            <person name="Efimov B.A."/>
        </authorList>
    </citation>
    <scope>NUCLEOTIDE SEQUENCE [LARGE SCALE GENOMIC DNA]</scope>
    <source>
        <strain evidence="2 3">ASD4241</strain>
    </source>
</reference>
<gene>
    <name evidence="2" type="ORF">KTH90_20200</name>
</gene>
<dbReference type="Pfam" id="PF04909">
    <property type="entry name" value="Amidohydro_2"/>
    <property type="match status" value="1"/>
</dbReference>
<protein>
    <submittedName>
        <fullName evidence="2">Amidohydrolase family protein</fullName>
    </submittedName>
</protein>
<dbReference type="SUPFAM" id="SSF51556">
    <property type="entry name" value="Metallo-dependent hydrolases"/>
    <property type="match status" value="1"/>
</dbReference>
<dbReference type="InterPro" id="IPR006680">
    <property type="entry name" value="Amidohydro-rel"/>
</dbReference>
<evidence type="ECO:0000313" key="3">
    <source>
        <dbReference type="Proteomes" id="UP001314681"/>
    </source>
</evidence>
<evidence type="ECO:0000259" key="1">
    <source>
        <dbReference type="Pfam" id="PF04909"/>
    </source>
</evidence>
<name>A0ABS6KCT1_9FIRM</name>